<dbReference type="GeneID" id="19195441"/>
<organism evidence="2 3">
    <name type="scientific">Cladophialophora psammophila CBS 110553</name>
    <dbReference type="NCBI Taxonomy" id="1182543"/>
    <lineage>
        <taxon>Eukaryota</taxon>
        <taxon>Fungi</taxon>
        <taxon>Dikarya</taxon>
        <taxon>Ascomycota</taxon>
        <taxon>Pezizomycotina</taxon>
        <taxon>Eurotiomycetes</taxon>
        <taxon>Chaetothyriomycetidae</taxon>
        <taxon>Chaetothyriales</taxon>
        <taxon>Herpotrichiellaceae</taxon>
        <taxon>Cladophialophora</taxon>
    </lineage>
</organism>
<dbReference type="EMBL" id="AMGX01000021">
    <property type="protein sequence ID" value="EXJ66134.1"/>
    <property type="molecule type" value="Genomic_DNA"/>
</dbReference>
<evidence type="ECO:0000313" key="3">
    <source>
        <dbReference type="Proteomes" id="UP000019471"/>
    </source>
</evidence>
<feature type="compositionally biased region" description="Basic residues" evidence="1">
    <location>
        <begin position="1"/>
        <end position="11"/>
    </location>
</feature>
<gene>
    <name evidence="2" type="ORF">A1O5_10749</name>
</gene>
<feature type="compositionally biased region" description="Polar residues" evidence="1">
    <location>
        <begin position="29"/>
        <end position="41"/>
    </location>
</feature>
<sequence>MDGFPRARKRSYSSIDEIEQGEQVAPTDLLSSAPTSKSSPLPQRHDSSSLSMKTPMPTPMPLHHPTAGLLRTQSPLVGQHLLSMPIYFHRASTNPLARMTLNAPLPHSYGSCVSLDPASLSPIPDPVAVAEIKRLTPEVLKRAGYKDFAEMVEALMADGPGTTPPSHEVKPPALASDQINGGISRGYTVEMAGAEFDAFLSQMTEEDLKDTPVIGEHVDPESSK</sequence>
<comment type="caution">
    <text evidence="2">The sequence shown here is derived from an EMBL/GenBank/DDBJ whole genome shotgun (WGS) entry which is preliminary data.</text>
</comment>
<keyword evidence="3" id="KW-1185">Reference proteome</keyword>
<name>W9X6Q1_9EURO</name>
<dbReference type="Proteomes" id="UP000019471">
    <property type="component" value="Unassembled WGS sequence"/>
</dbReference>
<evidence type="ECO:0000313" key="2">
    <source>
        <dbReference type="EMBL" id="EXJ66134.1"/>
    </source>
</evidence>
<dbReference type="AlphaFoldDB" id="W9X6Q1"/>
<proteinExistence type="predicted"/>
<dbReference type="HOGENOM" id="CLU_1288775_0_0_1"/>
<feature type="region of interest" description="Disordered" evidence="1">
    <location>
        <begin position="1"/>
        <end position="68"/>
    </location>
</feature>
<accession>W9X6Q1</accession>
<evidence type="ECO:0000256" key="1">
    <source>
        <dbReference type="SAM" id="MobiDB-lite"/>
    </source>
</evidence>
<protein>
    <submittedName>
        <fullName evidence="2">Uncharacterized protein</fullName>
    </submittedName>
</protein>
<reference evidence="2 3" key="1">
    <citation type="submission" date="2013-03" db="EMBL/GenBank/DDBJ databases">
        <title>The Genome Sequence of Cladophialophora psammophila CBS 110553.</title>
        <authorList>
            <consortium name="The Broad Institute Genomics Platform"/>
            <person name="Cuomo C."/>
            <person name="de Hoog S."/>
            <person name="Gorbushina A."/>
            <person name="Walker B."/>
            <person name="Young S.K."/>
            <person name="Zeng Q."/>
            <person name="Gargeya S."/>
            <person name="Fitzgerald M."/>
            <person name="Haas B."/>
            <person name="Abouelleil A."/>
            <person name="Allen A.W."/>
            <person name="Alvarado L."/>
            <person name="Arachchi H.M."/>
            <person name="Berlin A.M."/>
            <person name="Chapman S.B."/>
            <person name="Gainer-Dewar J."/>
            <person name="Goldberg J."/>
            <person name="Griggs A."/>
            <person name="Gujja S."/>
            <person name="Hansen M."/>
            <person name="Howarth C."/>
            <person name="Imamovic A."/>
            <person name="Ireland A."/>
            <person name="Larimer J."/>
            <person name="McCowan C."/>
            <person name="Murphy C."/>
            <person name="Pearson M."/>
            <person name="Poon T.W."/>
            <person name="Priest M."/>
            <person name="Roberts A."/>
            <person name="Saif S."/>
            <person name="Shea T."/>
            <person name="Sisk P."/>
            <person name="Sykes S."/>
            <person name="Wortman J."/>
            <person name="Nusbaum C."/>
            <person name="Birren B."/>
        </authorList>
    </citation>
    <scope>NUCLEOTIDE SEQUENCE [LARGE SCALE GENOMIC DNA]</scope>
    <source>
        <strain evidence="2 3">CBS 110553</strain>
    </source>
</reference>
<dbReference type="RefSeq" id="XP_007749514.1">
    <property type="nucleotide sequence ID" value="XM_007751324.1"/>
</dbReference>
<dbReference type="OrthoDB" id="4147939at2759"/>